<evidence type="ECO:0000313" key="2">
    <source>
        <dbReference type="Proteomes" id="UP001144110"/>
    </source>
</evidence>
<dbReference type="Pfam" id="PF10049">
    <property type="entry name" value="DUF2283"/>
    <property type="match status" value="1"/>
</dbReference>
<dbReference type="EMBL" id="JAPHEG010000004">
    <property type="protein sequence ID" value="MDF2953808.1"/>
    <property type="molecule type" value="Genomic_DNA"/>
</dbReference>
<dbReference type="Proteomes" id="UP001144110">
    <property type="component" value="Unassembled WGS sequence"/>
</dbReference>
<comment type="caution">
    <text evidence="1">The sequence shown here is derived from an EMBL/GenBank/DDBJ whole genome shotgun (WGS) entry which is preliminary data.</text>
</comment>
<proteinExistence type="predicted"/>
<gene>
    <name evidence="1" type="ORF">OD816_001053</name>
</gene>
<evidence type="ECO:0000313" key="1">
    <source>
        <dbReference type="EMBL" id="MDF2953808.1"/>
    </source>
</evidence>
<reference evidence="1" key="1">
    <citation type="submission" date="2022-11" db="EMBL/GenBank/DDBJ databases">
        <title>Candidatus Alkanophaga archaea from heated hydrothermal vent sediment oxidize petroleum alkanes.</title>
        <authorList>
            <person name="Zehnle H."/>
            <person name="Laso-Perez R."/>
            <person name="Lipp J."/>
            <person name="Teske A."/>
            <person name="Wegener G."/>
        </authorList>
    </citation>
    <scope>NUCLEOTIDE SEQUENCE</scope>
    <source>
        <strain evidence="1">MCA70</strain>
    </source>
</reference>
<protein>
    <submittedName>
        <fullName evidence="1">Antitoxin component YuzE of a toxin-antitoxin system</fullName>
    </submittedName>
</protein>
<sequence length="80" mass="9465">MAETILSREMINEIFKVTHCLLKFPQKKMWIDYDEEADVLYISFRRPQKATDTKMTKEGILLRFKNNELVGITILDASKR</sequence>
<dbReference type="InterPro" id="IPR019270">
    <property type="entry name" value="DUF2283"/>
</dbReference>
<name>A0AAE3P5J6_9BACT</name>
<accession>A0AAE3P5J6</accession>
<dbReference type="AlphaFoldDB" id="A0AAE3P5J6"/>
<organism evidence="1 2">
    <name type="scientific">Candidatus Thermodesulfobacterium syntrophicum</name>
    <dbReference type="NCBI Taxonomy" id="3060442"/>
    <lineage>
        <taxon>Bacteria</taxon>
        <taxon>Pseudomonadati</taxon>
        <taxon>Thermodesulfobacteriota</taxon>
        <taxon>Thermodesulfobacteria</taxon>
        <taxon>Thermodesulfobacteriales</taxon>
        <taxon>Thermodesulfobacteriaceae</taxon>
        <taxon>Thermodesulfobacterium</taxon>
    </lineage>
</organism>